<dbReference type="InterPro" id="IPR037138">
    <property type="entry name" value="His_deacetylse_dom_sf"/>
</dbReference>
<comment type="subcellular location">
    <subcellularLocation>
        <location evidence="1">Nucleus</location>
    </subcellularLocation>
</comment>
<dbReference type="EMBL" id="MK234795">
    <property type="protein sequence ID" value="QDF21419.1"/>
    <property type="molecule type" value="mRNA"/>
</dbReference>
<feature type="region of interest" description="Disordered" evidence="11">
    <location>
        <begin position="812"/>
        <end position="840"/>
    </location>
</feature>
<keyword evidence="7" id="KW-0804">Transcription</keyword>
<keyword evidence="6" id="KW-0805">Transcription regulation</keyword>
<protein>
    <recommendedName>
        <fullName evidence="9">Histone deacetylase 3</fullName>
        <ecNumber evidence="2">3.5.1.98</ecNumber>
    </recommendedName>
</protein>
<dbReference type="InterPro" id="IPR003084">
    <property type="entry name" value="HDAC_I/II"/>
</dbReference>
<dbReference type="Gene3D" id="3.40.800.20">
    <property type="entry name" value="Histone deacetylase domain"/>
    <property type="match status" value="1"/>
</dbReference>
<dbReference type="GO" id="GO:0141221">
    <property type="term" value="F:histone deacetylase activity, hydrolytic mechanism"/>
    <property type="evidence" value="ECO:0007669"/>
    <property type="project" value="UniProtKB-EC"/>
</dbReference>
<keyword evidence="3" id="KW-0678">Repressor</keyword>
<evidence type="ECO:0000256" key="11">
    <source>
        <dbReference type="SAM" id="MobiDB-lite"/>
    </source>
</evidence>
<evidence type="ECO:0000256" key="6">
    <source>
        <dbReference type="ARBA" id="ARBA00023015"/>
    </source>
</evidence>
<dbReference type="InterPro" id="IPR023801">
    <property type="entry name" value="His_deacetylse_dom"/>
</dbReference>
<evidence type="ECO:0000313" key="14">
    <source>
        <dbReference type="EMBL" id="QDF21419.1"/>
    </source>
</evidence>
<reference evidence="14" key="1">
    <citation type="submission" date="2018-11" db="EMBL/GenBank/DDBJ databases">
        <authorList>
            <person name="Kim M.-S."/>
            <person name="Lee Y.-H."/>
            <person name="Lee J.-S."/>
        </authorList>
    </citation>
    <scope>NUCLEOTIDE SEQUENCE</scope>
</reference>
<evidence type="ECO:0000256" key="9">
    <source>
        <dbReference type="ARBA" id="ARBA00040349"/>
    </source>
</evidence>
<sequence length="840" mass="89029">MNSILLVTLLSLLQIISTDSTTSSNLNSISTTKSPTGSISTTNSPSTTTTSSSPSITTTSSSTSTTSTSNSPSTTITSNSPSTTTTSSSTSTRTTSNSPSTATTSSSTSTTSTSNSPSTTTTSSSPSITTTSSSTSTTSTSNSPSTTITSNSPSTTITSNSPSTTTTSSSTSTTTTSSSTSTATTSSSTSTATTSSSTSTTNTSSSTSTTTTSSSPSTTNTSSLTSTTTTSNSPSTTTTSSSPSTTNTSSSTSTTTTSNSPSTTTKSSSTSTTTTSSSTSTTTTSSSTSTTTTSNSPSTTTTSSSPSTTNTSSLTSTTTTSNSPSTTTTSSSTSTTTTSSSLSTTTTSSSPSTTTTSNSPSTTNTSSSTSTTSTSNSPSTTTTSSSTRTTTTSNSPSTTTTSSSTSTTTTSNLNNISYLFDPNIGKYYYGHRHPMKPHRLTLTNSLVMNYGLYKKMKMYIPAQATFKDMCRFHSSDYIDFLQRVTPNNSAEFQQFFQQYNVMEDCPIFDGLFEFCSKYTGGSLRAASMINNNQCDIAINWSGGLHHARKFEASGFCYVNDINIAILELLKYHPRVLYIDIDIHHGDGVQEAFYLTDRVMTVSFHKYGNTFFPGTGDMFEIGSDYGKYYSVNVPLKEGITDTDYSYIFKLVINDVMEFYRPTAIVLQCGADSLGGDRLGCFNLSIKGHGECVKYVRELGIPTIVLGGGGYTVRNVARCWTYETSLIVDEALNPELPDNEYFEYYSPDFCLHPDLFNPKIDNHNTRQYLDFIRQTTHENLRNIAHAPSVQMQSVPSDFLSADLISQDEALPDVTQDNVVVSNERVEAPNEFYDSPKDNDKSE</sequence>
<dbReference type="GO" id="GO:0005634">
    <property type="term" value="C:nucleus"/>
    <property type="evidence" value="ECO:0007669"/>
    <property type="project" value="UniProtKB-SubCell"/>
</dbReference>
<evidence type="ECO:0000256" key="5">
    <source>
        <dbReference type="ARBA" id="ARBA00022853"/>
    </source>
</evidence>
<dbReference type="PANTHER" id="PTHR10625">
    <property type="entry name" value="HISTONE DEACETYLASE HDAC1-RELATED"/>
    <property type="match status" value="1"/>
</dbReference>
<evidence type="ECO:0000256" key="2">
    <source>
        <dbReference type="ARBA" id="ARBA00012111"/>
    </source>
</evidence>
<organism evidence="14">
    <name type="scientific">Brachionus koreanus</name>
    <dbReference type="NCBI Taxonomy" id="1199090"/>
    <lineage>
        <taxon>Eukaryota</taxon>
        <taxon>Metazoa</taxon>
        <taxon>Spiralia</taxon>
        <taxon>Gnathifera</taxon>
        <taxon>Rotifera</taxon>
        <taxon>Eurotatoria</taxon>
        <taxon>Monogononta</taxon>
        <taxon>Pseudotrocha</taxon>
        <taxon>Ploima</taxon>
        <taxon>Brachionidae</taxon>
        <taxon>Brachionus</taxon>
    </lineage>
</organism>
<feature type="domain" description="Histone deacetylase" evidence="13">
    <location>
        <begin position="433"/>
        <end position="723"/>
    </location>
</feature>
<evidence type="ECO:0000256" key="4">
    <source>
        <dbReference type="ARBA" id="ARBA00022801"/>
    </source>
</evidence>
<evidence type="ECO:0000259" key="13">
    <source>
        <dbReference type="Pfam" id="PF00850"/>
    </source>
</evidence>
<keyword evidence="8" id="KW-0539">Nucleus</keyword>
<dbReference type="PRINTS" id="PR01270">
    <property type="entry name" value="HDASUPER"/>
</dbReference>
<evidence type="ECO:0000256" key="3">
    <source>
        <dbReference type="ARBA" id="ARBA00022491"/>
    </source>
</evidence>
<feature type="compositionally biased region" description="Basic and acidic residues" evidence="11">
    <location>
        <begin position="821"/>
        <end position="840"/>
    </location>
</feature>
<dbReference type="GO" id="GO:0040029">
    <property type="term" value="P:epigenetic regulation of gene expression"/>
    <property type="evidence" value="ECO:0007669"/>
    <property type="project" value="TreeGrafter"/>
</dbReference>
<dbReference type="FunFam" id="3.40.800.20:FF:000001">
    <property type="entry name" value="Histone deacetylase"/>
    <property type="match status" value="1"/>
</dbReference>
<accession>A0A4Y6F0H2</accession>
<evidence type="ECO:0000256" key="10">
    <source>
        <dbReference type="ARBA" id="ARBA00061569"/>
    </source>
</evidence>
<dbReference type="AlphaFoldDB" id="A0A4Y6F0H2"/>
<evidence type="ECO:0000256" key="1">
    <source>
        <dbReference type="ARBA" id="ARBA00004123"/>
    </source>
</evidence>
<dbReference type="Pfam" id="PF00850">
    <property type="entry name" value="Hist_deacetyl"/>
    <property type="match status" value="1"/>
</dbReference>
<keyword evidence="5" id="KW-0156">Chromatin regulator</keyword>
<comment type="similarity">
    <text evidence="10">Belongs to the histone deacetylase family. HD Type 1 subfamily.</text>
</comment>
<dbReference type="PANTHER" id="PTHR10625:SF36">
    <property type="entry name" value="HISTONE DEACETYLASE 3"/>
    <property type="match status" value="1"/>
</dbReference>
<dbReference type="EC" id="3.5.1.98" evidence="2"/>
<evidence type="ECO:0000256" key="7">
    <source>
        <dbReference type="ARBA" id="ARBA00023163"/>
    </source>
</evidence>
<name>A0A4Y6F0H2_9BILA</name>
<dbReference type="PRINTS" id="PR01271">
    <property type="entry name" value="HISDACETLASE"/>
</dbReference>
<proteinExistence type="evidence at transcript level"/>
<feature type="signal peptide" evidence="12">
    <location>
        <begin position="1"/>
        <end position="18"/>
    </location>
</feature>
<evidence type="ECO:0000256" key="12">
    <source>
        <dbReference type="SAM" id="SignalP"/>
    </source>
</evidence>
<dbReference type="SUPFAM" id="SSF52768">
    <property type="entry name" value="Arginase/deacetylase"/>
    <property type="match status" value="1"/>
</dbReference>
<evidence type="ECO:0000256" key="8">
    <source>
        <dbReference type="ARBA" id="ARBA00023242"/>
    </source>
</evidence>
<feature type="chain" id="PRO_5021191486" description="Histone deacetylase 3" evidence="12">
    <location>
        <begin position="19"/>
        <end position="840"/>
    </location>
</feature>
<keyword evidence="4" id="KW-0378">Hydrolase</keyword>
<keyword evidence="12" id="KW-0732">Signal</keyword>
<dbReference type="InterPro" id="IPR023696">
    <property type="entry name" value="Ureohydrolase_dom_sf"/>
</dbReference>
<dbReference type="InterPro" id="IPR000286">
    <property type="entry name" value="HDACs"/>
</dbReference>
<feature type="region of interest" description="Disordered" evidence="11">
    <location>
        <begin position="21"/>
        <end position="409"/>
    </location>
</feature>